<comment type="caution">
    <text evidence="1">The sequence shown here is derived from an EMBL/GenBank/DDBJ whole genome shotgun (WGS) entry which is preliminary data.</text>
</comment>
<dbReference type="HOGENOM" id="CLU_2827560_0_0_10"/>
<evidence type="ECO:0000313" key="2">
    <source>
        <dbReference type="Proteomes" id="UP000004477"/>
    </source>
</evidence>
<dbReference type="PaxDb" id="537011-PREVCOP_03627"/>
<organism evidence="1 2">
    <name type="scientific">Segatella copri DSM 18205</name>
    <dbReference type="NCBI Taxonomy" id="537011"/>
    <lineage>
        <taxon>Bacteria</taxon>
        <taxon>Pseudomonadati</taxon>
        <taxon>Bacteroidota</taxon>
        <taxon>Bacteroidia</taxon>
        <taxon>Bacteroidales</taxon>
        <taxon>Prevotellaceae</taxon>
        <taxon>Segatella</taxon>
    </lineage>
</organism>
<dbReference type="AlphaFoldDB" id="D1P8X0"/>
<name>D1P8X0_9BACT</name>
<proteinExistence type="predicted"/>
<gene>
    <name evidence="1" type="ORF">PREVCOP_03627</name>
</gene>
<accession>D1P8X0</accession>
<keyword evidence="2" id="KW-1185">Reference proteome</keyword>
<dbReference type="Proteomes" id="UP000004477">
    <property type="component" value="Unassembled WGS sequence"/>
</dbReference>
<dbReference type="STRING" id="537011.PREVCOP_03627"/>
<reference evidence="1" key="1">
    <citation type="submission" date="2009-11" db="EMBL/GenBank/DDBJ databases">
        <authorList>
            <person name="Weinstock G."/>
            <person name="Sodergren E."/>
            <person name="Clifton S."/>
            <person name="Fulton L."/>
            <person name="Fulton B."/>
            <person name="Courtney L."/>
            <person name="Fronick C."/>
            <person name="Harrison M."/>
            <person name="Strong C."/>
            <person name="Farmer C."/>
            <person name="Delahaunty K."/>
            <person name="Markovic C."/>
            <person name="Hall O."/>
            <person name="Minx P."/>
            <person name="Tomlinson C."/>
            <person name="Mitreva M."/>
            <person name="Nelson J."/>
            <person name="Hou S."/>
            <person name="Wollam A."/>
            <person name="Pepin K.H."/>
            <person name="Johnson M."/>
            <person name="Bhonagiri V."/>
            <person name="Nash W.E."/>
            <person name="Warren W."/>
            <person name="Chinwalla A."/>
            <person name="Mardis E.R."/>
            <person name="Wilson R.K."/>
        </authorList>
    </citation>
    <scope>NUCLEOTIDE SEQUENCE [LARGE SCALE GENOMIC DNA]</scope>
    <source>
        <strain evidence="1">DSM 18205</strain>
    </source>
</reference>
<protein>
    <submittedName>
        <fullName evidence="1">Uncharacterized protein</fullName>
    </submittedName>
</protein>
<evidence type="ECO:0000313" key="1">
    <source>
        <dbReference type="EMBL" id="EFB36830.1"/>
    </source>
</evidence>
<dbReference type="EMBL" id="ACBX02000002">
    <property type="protein sequence ID" value="EFB36830.1"/>
    <property type="molecule type" value="Genomic_DNA"/>
</dbReference>
<sequence>MLAIEIIDNLFLILFMKGRRDDESCAGNNVEADEFLGKNSYRSVSFLLQNTLVFSVSEPSLILSVN</sequence>